<name>A0A6A6R004_9PEZI</name>
<protein>
    <submittedName>
        <fullName evidence="3">Integral membrane protein-like protein</fullName>
    </submittedName>
</protein>
<organism evidence="3 4">
    <name type="scientific">Lophium mytilinum</name>
    <dbReference type="NCBI Taxonomy" id="390894"/>
    <lineage>
        <taxon>Eukaryota</taxon>
        <taxon>Fungi</taxon>
        <taxon>Dikarya</taxon>
        <taxon>Ascomycota</taxon>
        <taxon>Pezizomycotina</taxon>
        <taxon>Dothideomycetes</taxon>
        <taxon>Pleosporomycetidae</taxon>
        <taxon>Mytilinidiales</taxon>
        <taxon>Mytilinidiaceae</taxon>
        <taxon>Lophium</taxon>
    </lineage>
</organism>
<feature type="transmembrane region" description="Helical" evidence="1">
    <location>
        <begin position="112"/>
        <end position="128"/>
    </location>
</feature>
<keyword evidence="4" id="KW-1185">Reference proteome</keyword>
<accession>A0A6A6R004</accession>
<dbReference type="Gene3D" id="3.20.180.10">
    <property type="entry name" value="PNP-oxidase-like"/>
    <property type="match status" value="1"/>
</dbReference>
<sequence>MASAVDPQAAQAQVAKGRIIPHMNSEHGDSISRYLEHYLHVSSFAARNAKLEDVSFSSLTIRSSGGRYTVPLTPPLASWSEARERLIAMDQDAVKGLDRSPITVTTYTPPRGWHLGVFVACLLGYFGFSRPANFQPGSYMYEILLKHVPSFAEYMAPKAYIALAVMVAIHGTETYLMATTKLRKHSVPVGSSLWWTWVSSTFIEGFCAFQRIDAIVRKRTKEVEGKKH</sequence>
<dbReference type="Pfam" id="PF10615">
    <property type="entry name" value="DUF2470"/>
    <property type="match status" value="1"/>
</dbReference>
<keyword evidence="1" id="KW-0472">Membrane</keyword>
<dbReference type="AlphaFoldDB" id="A0A6A6R004"/>
<keyword evidence="1" id="KW-1133">Transmembrane helix</keyword>
<dbReference type="EMBL" id="MU004186">
    <property type="protein sequence ID" value="KAF2497856.1"/>
    <property type="molecule type" value="Genomic_DNA"/>
</dbReference>
<dbReference type="OrthoDB" id="5553410at2759"/>
<evidence type="ECO:0000256" key="1">
    <source>
        <dbReference type="SAM" id="Phobius"/>
    </source>
</evidence>
<feature type="transmembrane region" description="Helical" evidence="1">
    <location>
        <begin position="159"/>
        <end position="178"/>
    </location>
</feature>
<keyword evidence="1" id="KW-0812">Transmembrane</keyword>
<dbReference type="PANTHER" id="PTHR37783:SF1">
    <property type="entry name" value="MEMBRANE PROTEIN, PUTATIVE (AFU_ORTHOLOGUE AFUA_1G04315)-RELATED"/>
    <property type="match status" value="1"/>
</dbReference>
<dbReference type="PANTHER" id="PTHR37783">
    <property type="entry name" value="MEMBRANE PROTEIN, PUTATIVE (AFU_ORTHOLOGUE AFUA_1G04315)-RELATED"/>
    <property type="match status" value="1"/>
</dbReference>
<dbReference type="InterPro" id="IPR037119">
    <property type="entry name" value="Haem_oxidase_HugZ-like_sf"/>
</dbReference>
<evidence type="ECO:0000313" key="4">
    <source>
        <dbReference type="Proteomes" id="UP000799750"/>
    </source>
</evidence>
<dbReference type="InterPro" id="IPR019595">
    <property type="entry name" value="DUF2470"/>
</dbReference>
<gene>
    <name evidence="3" type="ORF">BU16DRAFT_327112</name>
</gene>
<dbReference type="Proteomes" id="UP000799750">
    <property type="component" value="Unassembled WGS sequence"/>
</dbReference>
<evidence type="ECO:0000313" key="3">
    <source>
        <dbReference type="EMBL" id="KAF2497856.1"/>
    </source>
</evidence>
<evidence type="ECO:0000259" key="2">
    <source>
        <dbReference type="Pfam" id="PF10615"/>
    </source>
</evidence>
<proteinExistence type="predicted"/>
<feature type="domain" description="DUF2470" evidence="2">
    <location>
        <begin position="17"/>
        <end position="89"/>
    </location>
</feature>
<reference evidence="3" key="1">
    <citation type="journal article" date="2020" name="Stud. Mycol.">
        <title>101 Dothideomycetes genomes: a test case for predicting lifestyles and emergence of pathogens.</title>
        <authorList>
            <person name="Haridas S."/>
            <person name="Albert R."/>
            <person name="Binder M."/>
            <person name="Bloem J."/>
            <person name="Labutti K."/>
            <person name="Salamov A."/>
            <person name="Andreopoulos B."/>
            <person name="Baker S."/>
            <person name="Barry K."/>
            <person name="Bills G."/>
            <person name="Bluhm B."/>
            <person name="Cannon C."/>
            <person name="Castanera R."/>
            <person name="Culley D."/>
            <person name="Daum C."/>
            <person name="Ezra D."/>
            <person name="Gonzalez J."/>
            <person name="Henrissat B."/>
            <person name="Kuo A."/>
            <person name="Liang C."/>
            <person name="Lipzen A."/>
            <person name="Lutzoni F."/>
            <person name="Magnuson J."/>
            <person name="Mondo S."/>
            <person name="Nolan M."/>
            <person name="Ohm R."/>
            <person name="Pangilinan J."/>
            <person name="Park H.-J."/>
            <person name="Ramirez L."/>
            <person name="Alfaro M."/>
            <person name="Sun H."/>
            <person name="Tritt A."/>
            <person name="Yoshinaga Y."/>
            <person name="Zwiers L.-H."/>
            <person name="Turgeon B."/>
            <person name="Goodwin S."/>
            <person name="Spatafora J."/>
            <person name="Crous P."/>
            <person name="Grigoriev I."/>
        </authorList>
    </citation>
    <scope>NUCLEOTIDE SEQUENCE</scope>
    <source>
        <strain evidence="3">CBS 269.34</strain>
    </source>
</reference>